<dbReference type="OrthoDB" id="2756824at2759"/>
<dbReference type="EMBL" id="KZ084099">
    <property type="protein sequence ID" value="OSD03888.1"/>
    <property type="molecule type" value="Genomic_DNA"/>
</dbReference>
<dbReference type="GO" id="GO:0000772">
    <property type="term" value="F:mating pheromone activity"/>
    <property type="evidence" value="ECO:0007669"/>
    <property type="project" value="InterPro"/>
</dbReference>
<evidence type="ECO:0000313" key="1">
    <source>
        <dbReference type="EMBL" id="OSD03888.1"/>
    </source>
</evidence>
<evidence type="ECO:0000313" key="2">
    <source>
        <dbReference type="Proteomes" id="UP000193067"/>
    </source>
</evidence>
<name>A0A1Y2IS01_TRAC3</name>
<protein>
    <submittedName>
        <fullName evidence="1">Pheromone</fullName>
    </submittedName>
</protein>
<dbReference type="Proteomes" id="UP000193067">
    <property type="component" value="Unassembled WGS sequence"/>
</dbReference>
<gene>
    <name evidence="1" type="ORF">PYCCODRAFT_1548835</name>
</gene>
<accession>A0A1Y2IS01</accession>
<dbReference type="Pfam" id="PF08015">
    <property type="entry name" value="Pheromone"/>
    <property type="match status" value="1"/>
</dbReference>
<dbReference type="InterPro" id="IPR012597">
    <property type="entry name" value="Pheromone"/>
</dbReference>
<dbReference type="AlphaFoldDB" id="A0A1Y2IS01"/>
<keyword evidence="2" id="KW-1185">Reference proteome</keyword>
<reference evidence="1 2" key="1">
    <citation type="journal article" date="2015" name="Biotechnol. Biofuels">
        <title>Enhanced degradation of softwood versus hardwood by the white-rot fungus Pycnoporus coccineus.</title>
        <authorList>
            <person name="Couturier M."/>
            <person name="Navarro D."/>
            <person name="Chevret D."/>
            <person name="Henrissat B."/>
            <person name="Piumi F."/>
            <person name="Ruiz-Duenas F.J."/>
            <person name="Martinez A.T."/>
            <person name="Grigoriev I.V."/>
            <person name="Riley R."/>
            <person name="Lipzen A."/>
            <person name="Berrin J.G."/>
            <person name="Master E.R."/>
            <person name="Rosso M.N."/>
        </authorList>
    </citation>
    <scope>NUCLEOTIDE SEQUENCE [LARGE SCALE GENOMIC DNA]</scope>
    <source>
        <strain evidence="1 2">BRFM310</strain>
    </source>
</reference>
<organism evidence="1 2">
    <name type="scientific">Trametes coccinea (strain BRFM310)</name>
    <name type="common">Pycnoporus coccineus</name>
    <dbReference type="NCBI Taxonomy" id="1353009"/>
    <lineage>
        <taxon>Eukaryota</taxon>
        <taxon>Fungi</taxon>
        <taxon>Dikarya</taxon>
        <taxon>Basidiomycota</taxon>
        <taxon>Agaricomycotina</taxon>
        <taxon>Agaricomycetes</taxon>
        <taxon>Polyporales</taxon>
        <taxon>Polyporaceae</taxon>
        <taxon>Trametes</taxon>
    </lineage>
</organism>
<sequence>MDEFTAFSTSVADIGLVEPRELTTGGECPVDSERYGAGQTSFYCVIA</sequence>
<dbReference type="GO" id="GO:0016020">
    <property type="term" value="C:membrane"/>
    <property type="evidence" value="ECO:0007669"/>
    <property type="project" value="InterPro"/>
</dbReference>
<proteinExistence type="predicted"/>